<protein>
    <submittedName>
        <fullName evidence="2">Uncharacterized protein</fullName>
    </submittedName>
</protein>
<evidence type="ECO:0000256" key="1">
    <source>
        <dbReference type="SAM" id="Phobius"/>
    </source>
</evidence>
<name>A0A160TP67_9ZZZZ</name>
<organism evidence="2">
    <name type="scientific">hydrothermal vent metagenome</name>
    <dbReference type="NCBI Taxonomy" id="652676"/>
    <lineage>
        <taxon>unclassified sequences</taxon>
        <taxon>metagenomes</taxon>
        <taxon>ecological metagenomes</taxon>
    </lineage>
</organism>
<reference evidence="2" key="1">
    <citation type="submission" date="2015-10" db="EMBL/GenBank/DDBJ databases">
        <authorList>
            <person name="Gilbert D.G."/>
        </authorList>
    </citation>
    <scope>NUCLEOTIDE SEQUENCE</scope>
</reference>
<dbReference type="EMBL" id="CZQE01000345">
    <property type="protein sequence ID" value="CUS46167.1"/>
    <property type="molecule type" value="Genomic_DNA"/>
</dbReference>
<proteinExistence type="predicted"/>
<keyword evidence="1" id="KW-0812">Transmembrane</keyword>
<evidence type="ECO:0000313" key="2">
    <source>
        <dbReference type="EMBL" id="CUS46167.1"/>
    </source>
</evidence>
<accession>A0A160TP67</accession>
<gene>
    <name evidence="2" type="ORF">MGWOODY_Smn1632</name>
</gene>
<keyword evidence="1" id="KW-1133">Transmembrane helix</keyword>
<feature type="transmembrane region" description="Helical" evidence="1">
    <location>
        <begin position="54"/>
        <end position="72"/>
    </location>
</feature>
<dbReference type="AlphaFoldDB" id="A0A160TP67"/>
<keyword evidence="1" id="KW-0472">Membrane</keyword>
<feature type="transmembrane region" description="Helical" evidence="1">
    <location>
        <begin position="30"/>
        <end position="47"/>
    </location>
</feature>
<sequence length="73" mass="7748">MLNILSILVGLLVLLLTLVGFIPFLGWLNWLTIPMGIVGLALGALSSSNMGRNLNLVLIIVCAIRLFMGGGII</sequence>